<protein>
    <submittedName>
        <fullName evidence="2">Uncharacterized protein</fullName>
    </submittedName>
</protein>
<dbReference type="EMBL" id="LR031358">
    <property type="protein sequence ID" value="VDB98841.1"/>
    <property type="molecule type" value="Genomic_DNA"/>
</dbReference>
<proteinExistence type="predicted"/>
<keyword evidence="1" id="KW-0472">Membrane</keyword>
<dbReference type="AlphaFoldDB" id="A0AAQ2ZEV1"/>
<feature type="transmembrane region" description="Helical" evidence="1">
    <location>
        <begin position="7"/>
        <end position="27"/>
    </location>
</feature>
<evidence type="ECO:0000256" key="1">
    <source>
        <dbReference type="SAM" id="Phobius"/>
    </source>
</evidence>
<keyword evidence="1" id="KW-1133">Transmembrane helix</keyword>
<dbReference type="Proteomes" id="UP000294726">
    <property type="component" value="Chromosome"/>
</dbReference>
<keyword evidence="1" id="KW-0812">Transmembrane</keyword>
<organism evidence="2 3">
    <name type="scientific">Oenococcus oeni</name>
    <name type="common">Leuconostoc oenos</name>
    <dbReference type="NCBI Taxonomy" id="1247"/>
    <lineage>
        <taxon>Bacteria</taxon>
        <taxon>Bacillati</taxon>
        <taxon>Bacillota</taxon>
        <taxon>Bacilli</taxon>
        <taxon>Lactobacillales</taxon>
        <taxon>Lactobacillaceae</taxon>
        <taxon>Oenococcus</taxon>
    </lineage>
</organism>
<dbReference type="RefSeq" id="WP_186414070.1">
    <property type="nucleotide sequence ID" value="NZ_LR031358.1"/>
</dbReference>
<gene>
    <name evidence="2" type="ORF">OENI_1534</name>
</gene>
<name>A0AAQ2ZEV1_OENOE</name>
<reference evidence="2 3" key="1">
    <citation type="submission" date="2018-08" db="EMBL/GenBank/DDBJ databases">
        <authorList>
            <person name="Lorentzen P. G. S. M."/>
        </authorList>
    </citation>
    <scope>NUCLEOTIDE SEQUENCE [LARGE SCALE GENOMIC DNA]</scope>
    <source>
        <strain evidence="2 3">CRBO_1381</strain>
    </source>
</reference>
<sequence length="332" mass="36826">MKKRVAAILGSTVVAIFLLVGGTFWYVQTSSKQQKTISTTAQALKKESKDKKTLKASDYDYQITSEEALGGVMATPTSLTKILNKKTILDIVASIPGMNDSQLISATKLKNEWQVKVKRASISYKVRLAHYQNQAGTIDLYSNEIKQHKNYIFTIPEKYYAPFKEEDAKLASSFSQAANSAVISSSSSEESPAESSYSEEFNNIQNIIAGKGFDITPVLYDGEDADKAMNENKAPQNLVHDGVAKGYFYDSSIVHFTGLGTYSGEYSNSYTITNKTINIGSQDYKNIPYSLNGNSISFQNWQTKTSDGHTITWQMKWDNTAQSYVDSKSQNP</sequence>
<evidence type="ECO:0000313" key="3">
    <source>
        <dbReference type="Proteomes" id="UP000294726"/>
    </source>
</evidence>
<accession>A0AAQ2ZEV1</accession>
<evidence type="ECO:0000313" key="2">
    <source>
        <dbReference type="EMBL" id="VDB98841.1"/>
    </source>
</evidence>